<feature type="compositionally biased region" description="Basic and acidic residues" evidence="2">
    <location>
        <begin position="46"/>
        <end position="57"/>
    </location>
</feature>
<proteinExistence type="inferred from homology"/>
<feature type="compositionally biased region" description="Basic and acidic residues" evidence="2">
    <location>
        <begin position="1"/>
        <end position="37"/>
    </location>
</feature>
<accession>A0A1H0QXT1</accession>
<keyword evidence="5" id="KW-1185">Reference proteome</keyword>
<dbReference type="RefSeq" id="WP_091784129.1">
    <property type="nucleotide sequence ID" value="NZ_LT629711.1"/>
</dbReference>
<evidence type="ECO:0000313" key="5">
    <source>
        <dbReference type="Proteomes" id="UP000199077"/>
    </source>
</evidence>
<dbReference type="Pfam" id="PF05532">
    <property type="entry name" value="CsbD"/>
    <property type="match status" value="1"/>
</dbReference>
<organism evidence="4 5">
    <name type="scientific">Pedococcus dokdonensis</name>
    <dbReference type="NCBI Taxonomy" id="443156"/>
    <lineage>
        <taxon>Bacteria</taxon>
        <taxon>Bacillati</taxon>
        <taxon>Actinomycetota</taxon>
        <taxon>Actinomycetes</taxon>
        <taxon>Micrococcales</taxon>
        <taxon>Intrasporangiaceae</taxon>
        <taxon>Pedococcus</taxon>
    </lineage>
</organism>
<dbReference type="STRING" id="443156.SAMN04489867_1756"/>
<dbReference type="EMBL" id="LT629711">
    <property type="protein sequence ID" value="SDP21556.1"/>
    <property type="molecule type" value="Genomic_DNA"/>
</dbReference>
<gene>
    <name evidence="4" type="ORF">SAMN04489867_1756</name>
</gene>
<dbReference type="OrthoDB" id="2143260at2"/>
<evidence type="ECO:0000256" key="1">
    <source>
        <dbReference type="ARBA" id="ARBA00009129"/>
    </source>
</evidence>
<evidence type="ECO:0000259" key="3">
    <source>
        <dbReference type="Pfam" id="PF05532"/>
    </source>
</evidence>
<dbReference type="Proteomes" id="UP000199077">
    <property type="component" value="Chromosome I"/>
</dbReference>
<reference evidence="5" key="1">
    <citation type="submission" date="2016-10" db="EMBL/GenBank/DDBJ databases">
        <authorList>
            <person name="Varghese N."/>
            <person name="Submissions S."/>
        </authorList>
    </citation>
    <scope>NUCLEOTIDE SEQUENCE [LARGE SCALE GENOMIC DNA]</scope>
    <source>
        <strain evidence="5">DSM 22329</strain>
    </source>
</reference>
<dbReference type="InterPro" id="IPR036629">
    <property type="entry name" value="YjbJ_sf"/>
</dbReference>
<evidence type="ECO:0000256" key="2">
    <source>
        <dbReference type="SAM" id="MobiDB-lite"/>
    </source>
</evidence>
<feature type="region of interest" description="Disordered" evidence="2">
    <location>
        <begin position="1"/>
        <end position="57"/>
    </location>
</feature>
<feature type="domain" description="CsbD-like" evidence="3">
    <location>
        <begin position="5"/>
        <end position="56"/>
    </location>
</feature>
<sequence length="57" mass="6174">MGFDDKLENAKDKMTGEAKEATGKVTDNERLEAEGKADQTGADLKQAGEKVKDAFKN</sequence>
<dbReference type="SUPFAM" id="SSF69047">
    <property type="entry name" value="Hypothetical protein YjbJ"/>
    <property type="match status" value="1"/>
</dbReference>
<evidence type="ECO:0000313" key="4">
    <source>
        <dbReference type="EMBL" id="SDP21556.1"/>
    </source>
</evidence>
<dbReference type="InterPro" id="IPR008462">
    <property type="entry name" value="CsbD"/>
</dbReference>
<name>A0A1H0QXT1_9MICO</name>
<dbReference type="AlphaFoldDB" id="A0A1H0QXT1"/>
<protein>
    <submittedName>
        <fullName evidence="4">CsbD-like</fullName>
    </submittedName>
</protein>
<dbReference type="Gene3D" id="1.10.1470.10">
    <property type="entry name" value="YjbJ"/>
    <property type="match status" value="1"/>
</dbReference>
<comment type="similarity">
    <text evidence="1">Belongs to the UPF0337 (CsbD) family.</text>
</comment>